<keyword evidence="3" id="KW-1185">Reference proteome</keyword>
<keyword evidence="1" id="KW-1133">Transmembrane helix</keyword>
<name>A0A7W5CCR4_9BACL</name>
<feature type="transmembrane region" description="Helical" evidence="1">
    <location>
        <begin position="6"/>
        <end position="28"/>
    </location>
</feature>
<dbReference type="EMBL" id="JACHXW010000023">
    <property type="protein sequence ID" value="MBB3155331.1"/>
    <property type="molecule type" value="Genomic_DNA"/>
</dbReference>
<sequence>MESIETGLRLFVFIIVISLFFALIGFIVRKYLSGFFEGFVKKIATIFRKTD</sequence>
<keyword evidence="1" id="KW-0472">Membrane</keyword>
<evidence type="ECO:0000313" key="3">
    <source>
        <dbReference type="Proteomes" id="UP000518605"/>
    </source>
</evidence>
<proteinExistence type="predicted"/>
<comment type="caution">
    <text evidence="2">The sequence shown here is derived from an EMBL/GenBank/DDBJ whole genome shotgun (WGS) entry which is preliminary data.</text>
</comment>
<reference evidence="2 3" key="1">
    <citation type="submission" date="2020-08" db="EMBL/GenBank/DDBJ databases">
        <title>Genomic Encyclopedia of Type Strains, Phase III (KMG-III): the genomes of soil and plant-associated and newly described type strains.</title>
        <authorList>
            <person name="Whitman W."/>
        </authorList>
    </citation>
    <scope>NUCLEOTIDE SEQUENCE [LARGE SCALE GENOMIC DNA]</scope>
    <source>
        <strain evidence="2 3">CECT 8234</strain>
    </source>
</reference>
<evidence type="ECO:0000256" key="1">
    <source>
        <dbReference type="SAM" id="Phobius"/>
    </source>
</evidence>
<dbReference type="Proteomes" id="UP000518605">
    <property type="component" value="Unassembled WGS sequence"/>
</dbReference>
<dbReference type="AlphaFoldDB" id="A0A7W5CCR4"/>
<protein>
    <submittedName>
        <fullName evidence="2">Uncharacterized protein</fullName>
    </submittedName>
</protein>
<gene>
    <name evidence="2" type="ORF">FHS16_005439</name>
</gene>
<keyword evidence="1" id="KW-0812">Transmembrane</keyword>
<accession>A0A7W5CCR4</accession>
<organism evidence="2 3">
    <name type="scientific">Paenibacillus endophyticus</name>
    <dbReference type="NCBI Taxonomy" id="1294268"/>
    <lineage>
        <taxon>Bacteria</taxon>
        <taxon>Bacillati</taxon>
        <taxon>Bacillota</taxon>
        <taxon>Bacilli</taxon>
        <taxon>Bacillales</taxon>
        <taxon>Paenibacillaceae</taxon>
        <taxon>Paenibacillus</taxon>
    </lineage>
</organism>
<evidence type="ECO:0000313" key="2">
    <source>
        <dbReference type="EMBL" id="MBB3155331.1"/>
    </source>
</evidence>